<dbReference type="GO" id="GO:0000324">
    <property type="term" value="C:fungal-type vacuole"/>
    <property type="evidence" value="ECO:0007669"/>
    <property type="project" value="TreeGrafter"/>
</dbReference>
<comment type="caution">
    <text evidence="6">The sequence shown here is derived from an EMBL/GenBank/DDBJ whole genome shotgun (WGS) entry which is preliminary data.</text>
</comment>
<dbReference type="GO" id="GO:0005886">
    <property type="term" value="C:plasma membrane"/>
    <property type="evidence" value="ECO:0007669"/>
    <property type="project" value="TreeGrafter"/>
</dbReference>
<dbReference type="OrthoDB" id="3358017at2759"/>
<dbReference type="InterPro" id="IPR007568">
    <property type="entry name" value="RTA1"/>
</dbReference>
<name>A0A2S9ZWB2_RHOTO</name>
<feature type="transmembrane region" description="Helical" evidence="5">
    <location>
        <begin position="141"/>
        <end position="165"/>
    </location>
</feature>
<evidence type="ECO:0000256" key="1">
    <source>
        <dbReference type="ARBA" id="ARBA00004141"/>
    </source>
</evidence>
<feature type="transmembrane region" description="Helical" evidence="5">
    <location>
        <begin position="262"/>
        <end position="280"/>
    </location>
</feature>
<reference evidence="6 7" key="1">
    <citation type="journal article" date="2018" name="Elife">
        <title>Functional genomics of lipid metabolism in the oleaginous yeast Rhodosporidium toruloides.</title>
        <authorList>
            <person name="Coradetti S.T."/>
            <person name="Pinel D."/>
            <person name="Geiselman G."/>
            <person name="Ito M."/>
            <person name="Mondo S."/>
            <person name="Reilly M.C."/>
            <person name="Cheng Y.F."/>
            <person name="Bauer S."/>
            <person name="Grigoriev I."/>
            <person name="Gladden J.M."/>
            <person name="Simmons B.A."/>
            <person name="Brem R."/>
            <person name="Arkin A.P."/>
            <person name="Skerker J.M."/>
        </authorList>
    </citation>
    <scope>NUCLEOTIDE SEQUENCE [LARGE SCALE GENOMIC DNA]</scope>
    <source>
        <strain evidence="6 7">NBRC 0880</strain>
    </source>
</reference>
<feature type="transmembrane region" description="Helical" evidence="5">
    <location>
        <begin position="115"/>
        <end position="135"/>
    </location>
</feature>
<feature type="transmembrane region" description="Helical" evidence="5">
    <location>
        <begin position="37"/>
        <end position="60"/>
    </location>
</feature>
<evidence type="ECO:0000256" key="3">
    <source>
        <dbReference type="ARBA" id="ARBA00022989"/>
    </source>
</evidence>
<keyword evidence="3 5" id="KW-1133">Transmembrane helix</keyword>
<accession>A0A2S9ZWB2</accession>
<dbReference type="Proteomes" id="UP000239560">
    <property type="component" value="Unassembled WGS sequence"/>
</dbReference>
<feature type="transmembrane region" description="Helical" evidence="5">
    <location>
        <begin position="225"/>
        <end position="250"/>
    </location>
</feature>
<evidence type="ECO:0000256" key="4">
    <source>
        <dbReference type="ARBA" id="ARBA00023136"/>
    </source>
</evidence>
<feature type="transmembrane region" description="Helical" evidence="5">
    <location>
        <begin position="186"/>
        <end position="205"/>
    </location>
</feature>
<evidence type="ECO:0000313" key="7">
    <source>
        <dbReference type="Proteomes" id="UP000239560"/>
    </source>
</evidence>
<dbReference type="AlphaFoldDB" id="A0A2S9ZWB2"/>
<gene>
    <name evidence="6" type="ORF">AAT19DRAFT_11691</name>
</gene>
<proteinExistence type="predicted"/>
<keyword evidence="4 5" id="KW-0472">Membrane</keyword>
<feature type="transmembrane region" description="Helical" evidence="5">
    <location>
        <begin position="300"/>
        <end position="319"/>
    </location>
</feature>
<dbReference type="Pfam" id="PF04479">
    <property type="entry name" value="RTA1"/>
    <property type="match status" value="1"/>
</dbReference>
<evidence type="ECO:0000313" key="6">
    <source>
        <dbReference type="EMBL" id="PRQ70038.1"/>
    </source>
</evidence>
<evidence type="ECO:0000256" key="5">
    <source>
        <dbReference type="SAM" id="Phobius"/>
    </source>
</evidence>
<dbReference type="PANTHER" id="PTHR31465">
    <property type="entry name" value="PROTEIN RTA1-RELATED"/>
    <property type="match status" value="1"/>
</dbReference>
<organism evidence="6 7">
    <name type="scientific">Rhodotorula toruloides</name>
    <name type="common">Yeast</name>
    <name type="synonym">Rhodosporidium toruloides</name>
    <dbReference type="NCBI Taxonomy" id="5286"/>
    <lineage>
        <taxon>Eukaryota</taxon>
        <taxon>Fungi</taxon>
        <taxon>Dikarya</taxon>
        <taxon>Basidiomycota</taxon>
        <taxon>Pucciniomycotina</taxon>
        <taxon>Microbotryomycetes</taxon>
        <taxon>Sporidiobolales</taxon>
        <taxon>Sporidiobolaceae</taxon>
        <taxon>Rhodotorula</taxon>
    </lineage>
</organism>
<dbReference type="EMBL" id="LCTV02000017">
    <property type="protein sequence ID" value="PRQ70038.1"/>
    <property type="molecule type" value="Genomic_DNA"/>
</dbReference>
<sequence length="377" mass="41019">MVSTGQCIALAHGSKEAIRACLDARPQDDQYGYVPSISLGAVFVVVFGISGLAHLGQLVYARRYWWMACMVVGNIRESPAHVLAPFVNPAELGERYKPCERTGAGGKTHDSQTDFSFCSLAVEILGWAGRLWAHYAPLSFSAYVMQICTLIIAPTFMSAALYWAGGLIISHLDPSRSWLSGNWFKAIFIVADVVSLVIQAIGGGMAGSAVGANPKPDQLRTGSNIMLAGIVIQLAVMVFYVAYMAVWAFLARRTLKRAGGRIQLMLLALFASSLGIIIRGCYRTPELHEGFKGWIATQQIWMLFDAIPIAFSTFVLNVIHPHWFLVYPHNLDSVYLSDKPTSSSSPAQTATRNGSDTTVAQGLQQSIVKGEKVAQQV</sequence>
<protein>
    <submittedName>
        <fullName evidence="6">Putative RTA1 domain protein</fullName>
    </submittedName>
</protein>
<evidence type="ECO:0000256" key="2">
    <source>
        <dbReference type="ARBA" id="ARBA00022692"/>
    </source>
</evidence>
<comment type="subcellular location">
    <subcellularLocation>
        <location evidence="1">Membrane</location>
        <topology evidence="1">Multi-pass membrane protein</topology>
    </subcellularLocation>
</comment>
<dbReference type="PANTHER" id="PTHR31465:SF9">
    <property type="entry name" value="SPHINGOID LONG-CHAIN BASE TRANSPORTER RSB1"/>
    <property type="match status" value="1"/>
</dbReference>
<keyword evidence="2 5" id="KW-0812">Transmembrane</keyword>